<keyword evidence="3" id="KW-1185">Reference proteome</keyword>
<evidence type="ECO:0000256" key="1">
    <source>
        <dbReference type="SAM" id="MobiDB-lite"/>
    </source>
</evidence>
<protein>
    <submittedName>
        <fullName evidence="2">Uncharacterized protein</fullName>
    </submittedName>
</protein>
<feature type="compositionally biased region" description="Low complexity" evidence="1">
    <location>
        <begin position="63"/>
        <end position="74"/>
    </location>
</feature>
<dbReference type="AlphaFoldDB" id="A0A9P9YQU4"/>
<gene>
    <name evidence="2" type="ORF">M5D96_005734</name>
</gene>
<organism evidence="2 3">
    <name type="scientific">Drosophila gunungcola</name>
    <name type="common">fruit fly</name>
    <dbReference type="NCBI Taxonomy" id="103775"/>
    <lineage>
        <taxon>Eukaryota</taxon>
        <taxon>Metazoa</taxon>
        <taxon>Ecdysozoa</taxon>
        <taxon>Arthropoda</taxon>
        <taxon>Hexapoda</taxon>
        <taxon>Insecta</taxon>
        <taxon>Pterygota</taxon>
        <taxon>Neoptera</taxon>
        <taxon>Endopterygota</taxon>
        <taxon>Diptera</taxon>
        <taxon>Brachycera</taxon>
        <taxon>Muscomorpha</taxon>
        <taxon>Ephydroidea</taxon>
        <taxon>Drosophilidae</taxon>
        <taxon>Drosophila</taxon>
        <taxon>Sophophora</taxon>
    </lineage>
</organism>
<accession>A0A9P9YQU4</accession>
<feature type="region of interest" description="Disordered" evidence="1">
    <location>
        <begin position="35"/>
        <end position="54"/>
    </location>
</feature>
<dbReference type="EMBL" id="JAMKOV010000003">
    <property type="protein sequence ID" value="KAI8041469.1"/>
    <property type="molecule type" value="Genomic_DNA"/>
</dbReference>
<dbReference type="Proteomes" id="UP001059596">
    <property type="component" value="Unassembled WGS sequence"/>
</dbReference>
<evidence type="ECO:0000313" key="2">
    <source>
        <dbReference type="EMBL" id="KAI8041469.1"/>
    </source>
</evidence>
<feature type="region of interest" description="Disordered" evidence="1">
    <location>
        <begin position="63"/>
        <end position="98"/>
    </location>
</feature>
<sequence>MAVGTCCTTSPTLATVGSWMVSTVRSPLRVARIRGRGTETGIPDETTRASRASEVPLDDWESCCSSSSSSDCSSGWLTDDTTDPKLPSANSTESSLARGSSCDDLAELRATRFEGHSKLAACEAPARMSTMAKTGRY</sequence>
<reference evidence="2" key="1">
    <citation type="journal article" date="2023" name="Genome Biol. Evol.">
        <title>Long-read-based Genome Assembly of Drosophila gunungcola Reveals Fewer Chemosensory Genes in Flower-breeding Species.</title>
        <authorList>
            <person name="Negi A."/>
            <person name="Liao B.Y."/>
            <person name="Yeh S.D."/>
        </authorList>
    </citation>
    <scope>NUCLEOTIDE SEQUENCE</scope>
    <source>
        <strain evidence="2">Sukarami</strain>
    </source>
</reference>
<name>A0A9P9YQU4_9MUSC</name>
<feature type="compositionally biased region" description="Polar residues" evidence="1">
    <location>
        <begin position="88"/>
        <end position="98"/>
    </location>
</feature>
<comment type="caution">
    <text evidence="2">The sequence shown here is derived from an EMBL/GenBank/DDBJ whole genome shotgun (WGS) entry which is preliminary data.</text>
</comment>
<proteinExistence type="predicted"/>
<evidence type="ECO:0000313" key="3">
    <source>
        <dbReference type="Proteomes" id="UP001059596"/>
    </source>
</evidence>